<proteinExistence type="predicted"/>
<organism evidence="1 2">
    <name type="scientific">Mucilaginibacter aquatilis</name>
    <dbReference type="NCBI Taxonomy" id="1517760"/>
    <lineage>
        <taxon>Bacteria</taxon>
        <taxon>Pseudomonadati</taxon>
        <taxon>Bacteroidota</taxon>
        <taxon>Sphingobacteriia</taxon>
        <taxon>Sphingobacteriales</taxon>
        <taxon>Sphingobacteriaceae</taxon>
        <taxon>Mucilaginibacter</taxon>
    </lineage>
</organism>
<sequence length="66" mass="7540">MDETSTKFLNAITKGNDMVEGIDVTEYADADELIFHHALRTELDTLQVKPKKQTIDNLLNYSKSLR</sequence>
<dbReference type="Proteomes" id="UP000434850">
    <property type="component" value="Unassembled WGS sequence"/>
</dbReference>
<gene>
    <name evidence="1" type="ORF">GO816_14175</name>
</gene>
<reference evidence="1 2" key="1">
    <citation type="submission" date="2019-12" db="EMBL/GenBank/DDBJ databases">
        <title>Mucilaginibacter sp. HME9299 genome sequencing and assembly.</title>
        <authorList>
            <person name="Kang H."/>
            <person name="Kim H."/>
            <person name="Joh K."/>
        </authorList>
    </citation>
    <scope>NUCLEOTIDE SEQUENCE [LARGE SCALE GENOMIC DNA]</scope>
    <source>
        <strain evidence="1 2">HME9299</strain>
    </source>
</reference>
<evidence type="ECO:0000313" key="1">
    <source>
        <dbReference type="EMBL" id="MVN92279.1"/>
    </source>
</evidence>
<evidence type="ECO:0000313" key="2">
    <source>
        <dbReference type="Proteomes" id="UP000434850"/>
    </source>
</evidence>
<comment type="caution">
    <text evidence="1">The sequence shown here is derived from an EMBL/GenBank/DDBJ whole genome shotgun (WGS) entry which is preliminary data.</text>
</comment>
<dbReference type="RefSeq" id="WP_157542590.1">
    <property type="nucleotide sequence ID" value="NZ_WQLA01000005.1"/>
</dbReference>
<accession>A0A6I4IFY9</accession>
<dbReference type="EMBL" id="WQLA01000005">
    <property type="protein sequence ID" value="MVN92279.1"/>
    <property type="molecule type" value="Genomic_DNA"/>
</dbReference>
<protein>
    <submittedName>
        <fullName evidence="1">Uncharacterized protein</fullName>
    </submittedName>
</protein>
<name>A0A6I4IFY9_9SPHI</name>
<dbReference type="AlphaFoldDB" id="A0A6I4IFY9"/>
<keyword evidence="2" id="KW-1185">Reference proteome</keyword>
<dbReference type="OrthoDB" id="799469at2"/>